<dbReference type="GO" id="GO:0030313">
    <property type="term" value="C:cell envelope"/>
    <property type="evidence" value="ECO:0007669"/>
    <property type="project" value="UniProtKB-SubCell"/>
</dbReference>
<proteinExistence type="inferred from homology"/>
<reference evidence="7 8" key="1">
    <citation type="journal article" date="2019" name="Int. J. Syst. Evol. Microbiol.">
        <title>Capsulimonas corticalis gen. nov., sp. nov., an aerobic capsulated bacterium, of a novel bacterial order, Capsulimonadales ord. nov., of the class Armatimonadia of the phylum Armatimonadetes.</title>
        <authorList>
            <person name="Li J."/>
            <person name="Kudo C."/>
            <person name="Tonouchi A."/>
        </authorList>
    </citation>
    <scope>NUCLEOTIDE SEQUENCE [LARGE SCALE GENOMIC DNA]</scope>
    <source>
        <strain evidence="7 8">AX-7</strain>
    </source>
</reference>
<gene>
    <name evidence="7" type="ORF">CCAX7_18190</name>
</gene>
<dbReference type="InterPro" id="IPR058792">
    <property type="entry name" value="Beta-barrel_RND_2"/>
</dbReference>
<evidence type="ECO:0000256" key="4">
    <source>
        <dbReference type="SAM" id="Coils"/>
    </source>
</evidence>
<comment type="subcellular location">
    <subcellularLocation>
        <location evidence="1">Cell envelope</location>
    </subcellularLocation>
</comment>
<keyword evidence="8" id="KW-1185">Reference proteome</keyword>
<evidence type="ECO:0000256" key="2">
    <source>
        <dbReference type="ARBA" id="ARBA00009477"/>
    </source>
</evidence>
<evidence type="ECO:0000256" key="3">
    <source>
        <dbReference type="ARBA" id="ARBA00023054"/>
    </source>
</evidence>
<comment type="similarity">
    <text evidence="2">Belongs to the membrane fusion protein (MFP) (TC 8.A.1) family.</text>
</comment>
<evidence type="ECO:0000256" key="5">
    <source>
        <dbReference type="SAM" id="MobiDB-lite"/>
    </source>
</evidence>
<evidence type="ECO:0000256" key="1">
    <source>
        <dbReference type="ARBA" id="ARBA00004196"/>
    </source>
</evidence>
<dbReference type="Pfam" id="PF25954">
    <property type="entry name" value="Beta-barrel_RND_2"/>
    <property type="match status" value="1"/>
</dbReference>
<dbReference type="Gene3D" id="1.10.287.470">
    <property type="entry name" value="Helix hairpin bin"/>
    <property type="match status" value="2"/>
</dbReference>
<keyword evidence="3 4" id="KW-0175">Coiled coil</keyword>
<feature type="coiled-coil region" evidence="4">
    <location>
        <begin position="127"/>
        <end position="154"/>
    </location>
</feature>
<dbReference type="SUPFAM" id="SSF111369">
    <property type="entry name" value="HlyD-like secretion proteins"/>
    <property type="match status" value="3"/>
</dbReference>
<evidence type="ECO:0000259" key="6">
    <source>
        <dbReference type="Pfam" id="PF25954"/>
    </source>
</evidence>
<name>A0A402D5D4_9BACT</name>
<dbReference type="KEGG" id="ccot:CCAX7_18190"/>
<evidence type="ECO:0000313" key="7">
    <source>
        <dbReference type="EMBL" id="BDI29768.1"/>
    </source>
</evidence>
<dbReference type="InterPro" id="IPR006143">
    <property type="entry name" value="RND_pump_MFP"/>
</dbReference>
<feature type="domain" description="CusB-like beta-barrel" evidence="6">
    <location>
        <begin position="399"/>
        <end position="476"/>
    </location>
</feature>
<organism evidence="7 8">
    <name type="scientific">Capsulimonas corticalis</name>
    <dbReference type="NCBI Taxonomy" id="2219043"/>
    <lineage>
        <taxon>Bacteria</taxon>
        <taxon>Bacillati</taxon>
        <taxon>Armatimonadota</taxon>
        <taxon>Armatimonadia</taxon>
        <taxon>Capsulimonadales</taxon>
        <taxon>Capsulimonadaceae</taxon>
        <taxon>Capsulimonas</taxon>
    </lineage>
</organism>
<feature type="compositionally biased region" description="Gly residues" evidence="5">
    <location>
        <begin position="578"/>
        <end position="593"/>
    </location>
</feature>
<dbReference type="Gene3D" id="2.40.50.100">
    <property type="match status" value="1"/>
</dbReference>
<accession>A0A402D5D4</accession>
<sequence length="593" mass="60978">MMIALALLVVCAVFVTSKLRGSSPDQQVKYKVTQAASGSVKKTISATGTLQPWSTVDIKSKAGGRVNQLLVDVGSVVKAGQVLAKIDPSDTQLAVNTAQAQMDSAIVKTQQAAKTYGLQVTQSQIGIENAQAALQAAQANRQSAQAKLNDARSQAAAQPSQTAATIAQAQANLDQSIKARTALSSTNKQDVASAQSAYDQAVANQKNAQAELTRQQSLLQKGYVSQQTFDAAQAAYDVNVAQTQSAQEKLRTIGAEQQANVQAADAKVAQSKAALQSAQASSVDISTKRNAVSQAVAALAQAAAQVSQAQVALNQAIADRANNGIKQDDIKVSQASIASNKASLTNATTTLDQTVVRSPTDGIILTKYVGQGTIITSGLSSVATGTAIVQLGDISRMYVNVAVDETDVASVDSGQAVEVDFDAYPGIPFEGKVSRIDPLAVVTNNVTTFNVRVEIDNSTPTYRLLKPGMNANCQFMIDEKSDVLSVPSEAVQSDDNGSYVQVATGGAKAPADPTTGAAVDPNTLVGVKLEHRAVEIGLEGDDATEITSGLKPGEKVVTQTITPAPPAAATGASSPFATGGGRGGPGGGRGGRG</sequence>
<dbReference type="GO" id="GO:0022857">
    <property type="term" value="F:transmembrane transporter activity"/>
    <property type="evidence" value="ECO:0007669"/>
    <property type="project" value="InterPro"/>
</dbReference>
<feature type="region of interest" description="Disordered" evidence="5">
    <location>
        <begin position="560"/>
        <end position="593"/>
    </location>
</feature>
<dbReference type="AlphaFoldDB" id="A0A402D5D4"/>
<protein>
    <recommendedName>
        <fullName evidence="6">CusB-like beta-barrel domain-containing protein</fullName>
    </recommendedName>
</protein>
<dbReference type="GO" id="GO:0016020">
    <property type="term" value="C:membrane"/>
    <property type="evidence" value="ECO:0007669"/>
    <property type="project" value="InterPro"/>
</dbReference>
<evidence type="ECO:0000313" key="8">
    <source>
        <dbReference type="Proteomes" id="UP000287394"/>
    </source>
</evidence>
<dbReference type="Proteomes" id="UP000287394">
    <property type="component" value="Chromosome"/>
</dbReference>
<dbReference type="Gene3D" id="2.40.30.170">
    <property type="match status" value="1"/>
</dbReference>
<dbReference type="InterPro" id="IPR050465">
    <property type="entry name" value="UPF0194_transport"/>
</dbReference>
<dbReference type="FunFam" id="2.40.30.170:FF:000010">
    <property type="entry name" value="Efflux RND transporter periplasmic adaptor subunit"/>
    <property type="match status" value="1"/>
</dbReference>
<dbReference type="NCBIfam" id="TIGR01730">
    <property type="entry name" value="RND_mfp"/>
    <property type="match status" value="1"/>
</dbReference>
<feature type="compositionally biased region" description="Low complexity" evidence="5">
    <location>
        <begin position="567"/>
        <end position="577"/>
    </location>
</feature>
<dbReference type="EMBL" id="AP025739">
    <property type="protein sequence ID" value="BDI29768.1"/>
    <property type="molecule type" value="Genomic_DNA"/>
</dbReference>
<dbReference type="PANTHER" id="PTHR32347">
    <property type="entry name" value="EFFLUX SYSTEM COMPONENT YKNX-RELATED"/>
    <property type="match status" value="1"/>
</dbReference>
<dbReference type="Gene3D" id="2.40.420.20">
    <property type="match status" value="1"/>
</dbReference>